<proteinExistence type="inferred from homology"/>
<evidence type="ECO:0000256" key="3">
    <source>
        <dbReference type="ARBA" id="ARBA00022801"/>
    </source>
</evidence>
<dbReference type="PROSITE" id="PS00136">
    <property type="entry name" value="SUBTILASE_ASP"/>
    <property type="match status" value="1"/>
</dbReference>
<dbReference type="InterPro" id="IPR050131">
    <property type="entry name" value="Peptidase_S8_subtilisin-like"/>
</dbReference>
<accession>A0A1R1YTE2</accession>
<dbReference type="InterPro" id="IPR015500">
    <property type="entry name" value="Peptidase_S8_subtilisin-rel"/>
</dbReference>
<keyword evidence="2 5" id="KW-0645">Protease</keyword>
<dbReference type="InterPro" id="IPR034193">
    <property type="entry name" value="PCSK9_ProteinaseK-like"/>
</dbReference>
<dbReference type="GO" id="GO:0005615">
    <property type="term" value="C:extracellular space"/>
    <property type="evidence" value="ECO:0007669"/>
    <property type="project" value="TreeGrafter"/>
</dbReference>
<dbReference type="EMBL" id="LSSM01000069">
    <property type="protein sequence ID" value="OMJ30158.1"/>
    <property type="molecule type" value="Genomic_DNA"/>
</dbReference>
<dbReference type="Gene3D" id="3.40.50.200">
    <property type="entry name" value="Peptidase S8/S53 domain"/>
    <property type="match status" value="1"/>
</dbReference>
<dbReference type="CDD" id="cd04077">
    <property type="entry name" value="Peptidases_S8_PCSK9_ProteinaseK_like"/>
    <property type="match status" value="1"/>
</dbReference>
<dbReference type="AlphaFoldDB" id="A0A1R1YTE2"/>
<keyword evidence="3 5" id="KW-0378">Hydrolase</keyword>
<dbReference type="PROSITE" id="PS51892">
    <property type="entry name" value="SUBTILASE"/>
    <property type="match status" value="1"/>
</dbReference>
<dbReference type="InterPro" id="IPR000209">
    <property type="entry name" value="Peptidase_S8/S53_dom"/>
</dbReference>
<evidence type="ECO:0000256" key="4">
    <source>
        <dbReference type="ARBA" id="ARBA00022825"/>
    </source>
</evidence>
<sequence>MHSVKFIQEAVCLFNEGNEIAQIFNAPKITEIKKRGIFFSGSKNSTTFEDSGNEVYYQRYAPWALSRLSSPILKSPIYPYGEGYKFKNGGKGVVIYVIDSGINIDHQEFGGRASFGPNKAFDSKGNLVEDGYDYIGHGTAAASMVGGATFGVAKRAKIISYKVIGRGVRFTTDRAVKALSEITELINNANDGRVASIVTCSYLSFKRSPLWDSAVSAFSNLGYIYVVSAGNNNSDACDKSPISSLSTIAVGSTNASDGYQSTTNFGKCVDLYAPGVNVYAASRLNNYGTVLSTGTSYSAPLVAGICALILGDEPCLNITQLKSRILSISAKGVLKYTLKNSVNILAQALC</sequence>
<dbReference type="PANTHER" id="PTHR43806:SF66">
    <property type="entry name" value="SERIN ENDOPEPTIDASE"/>
    <property type="match status" value="1"/>
</dbReference>
<dbReference type="GO" id="GO:0004252">
    <property type="term" value="F:serine-type endopeptidase activity"/>
    <property type="evidence" value="ECO:0007669"/>
    <property type="project" value="UniProtKB-UniRule"/>
</dbReference>
<dbReference type="Pfam" id="PF00082">
    <property type="entry name" value="Peptidase_S8"/>
    <property type="match status" value="1"/>
</dbReference>
<evidence type="ECO:0000313" key="9">
    <source>
        <dbReference type="Proteomes" id="UP000187429"/>
    </source>
</evidence>
<dbReference type="SUPFAM" id="SSF52743">
    <property type="entry name" value="Subtilisin-like"/>
    <property type="match status" value="1"/>
</dbReference>
<comment type="similarity">
    <text evidence="1 5 6">Belongs to the peptidase S8 family.</text>
</comment>
<evidence type="ECO:0000256" key="1">
    <source>
        <dbReference type="ARBA" id="ARBA00011073"/>
    </source>
</evidence>
<dbReference type="PROSITE" id="PS00138">
    <property type="entry name" value="SUBTILASE_SER"/>
    <property type="match status" value="1"/>
</dbReference>
<dbReference type="GO" id="GO:0006508">
    <property type="term" value="P:proteolysis"/>
    <property type="evidence" value="ECO:0007669"/>
    <property type="project" value="UniProtKB-KW"/>
</dbReference>
<feature type="active site" description="Charge relay system" evidence="5">
    <location>
        <position position="137"/>
    </location>
</feature>
<protein>
    <submittedName>
        <fullName evidence="8">Subtilase-type proteinase psp3</fullName>
    </submittedName>
</protein>
<evidence type="ECO:0000313" key="8">
    <source>
        <dbReference type="EMBL" id="OMJ30158.1"/>
    </source>
</evidence>
<comment type="caution">
    <text evidence="8">The sequence shown here is derived from an EMBL/GenBank/DDBJ whole genome shotgun (WGS) entry which is preliminary data.</text>
</comment>
<dbReference type="InterPro" id="IPR036852">
    <property type="entry name" value="Peptidase_S8/S53_dom_sf"/>
</dbReference>
<feature type="domain" description="Peptidase S8/S53" evidence="7">
    <location>
        <begin position="90"/>
        <end position="327"/>
    </location>
</feature>
<evidence type="ECO:0000256" key="2">
    <source>
        <dbReference type="ARBA" id="ARBA00022670"/>
    </source>
</evidence>
<reference evidence="9" key="1">
    <citation type="submission" date="2017-01" db="EMBL/GenBank/DDBJ databases">
        <authorList>
            <person name="Wang Y."/>
            <person name="White M."/>
            <person name="Kvist S."/>
            <person name="Moncalvo J.-M."/>
        </authorList>
    </citation>
    <scope>NUCLEOTIDE SEQUENCE [LARGE SCALE GENOMIC DNA]</scope>
    <source>
        <strain evidence="9">ID-206-W2</strain>
    </source>
</reference>
<evidence type="ECO:0000259" key="7">
    <source>
        <dbReference type="Pfam" id="PF00082"/>
    </source>
</evidence>
<name>A0A1R1YTE2_9FUNG</name>
<dbReference type="Proteomes" id="UP000187429">
    <property type="component" value="Unassembled WGS sequence"/>
</dbReference>
<evidence type="ECO:0000256" key="5">
    <source>
        <dbReference type="PROSITE-ProRule" id="PRU01240"/>
    </source>
</evidence>
<keyword evidence="4 5" id="KW-0720">Serine protease</keyword>
<evidence type="ECO:0000256" key="6">
    <source>
        <dbReference type="RuleBase" id="RU003355"/>
    </source>
</evidence>
<dbReference type="InterPro" id="IPR023828">
    <property type="entry name" value="Peptidase_S8_Ser-AS"/>
</dbReference>
<dbReference type="PANTHER" id="PTHR43806">
    <property type="entry name" value="PEPTIDASE S8"/>
    <property type="match status" value="1"/>
</dbReference>
<dbReference type="InterPro" id="IPR023827">
    <property type="entry name" value="Peptidase_S8_Asp-AS"/>
</dbReference>
<gene>
    <name evidence="8" type="ORF">AYI69_g303</name>
</gene>
<keyword evidence="9" id="KW-1185">Reference proteome</keyword>
<dbReference type="PRINTS" id="PR00723">
    <property type="entry name" value="SUBTILISIN"/>
</dbReference>
<organism evidence="8 9">
    <name type="scientific">Smittium culicis</name>
    <dbReference type="NCBI Taxonomy" id="133412"/>
    <lineage>
        <taxon>Eukaryota</taxon>
        <taxon>Fungi</taxon>
        <taxon>Fungi incertae sedis</taxon>
        <taxon>Zoopagomycota</taxon>
        <taxon>Kickxellomycotina</taxon>
        <taxon>Harpellomycetes</taxon>
        <taxon>Harpellales</taxon>
        <taxon>Legeriomycetaceae</taxon>
        <taxon>Smittium</taxon>
    </lineage>
</organism>
<feature type="active site" description="Charge relay system" evidence="5">
    <location>
        <position position="296"/>
    </location>
</feature>
<feature type="active site" description="Charge relay system" evidence="5">
    <location>
        <position position="99"/>
    </location>
</feature>
<dbReference type="OrthoDB" id="206201at2759"/>